<feature type="region of interest" description="Disordered" evidence="1">
    <location>
        <begin position="1"/>
        <end position="72"/>
    </location>
</feature>
<feature type="compositionally biased region" description="Basic residues" evidence="1">
    <location>
        <begin position="340"/>
        <end position="370"/>
    </location>
</feature>
<feature type="compositionally biased region" description="Basic and acidic residues" evidence="1">
    <location>
        <begin position="295"/>
        <end position="310"/>
    </location>
</feature>
<feature type="compositionally biased region" description="Basic residues" evidence="1">
    <location>
        <begin position="381"/>
        <end position="391"/>
    </location>
</feature>
<sequence>DSRARAGADRLGRSARPHDRAVPELRGRHAVHHHPGQPQQRDGRGLLRGRALVHRPAERRRDRRRLHVGRVLPRHRRDHRPVRLRRLPVLDRLPRRLAHRAAARRRAPAQQRQVHDGRRAGLPHAAAPGAHGGGHLDHRRVDLLPAGPDGRRRRPRQPAARRRLPGRQEHHDRGRRRPDDLLRHGRRHEGHHLGADHQGRPADDRHDAGDHPRHGQVRRERQRSAGRRGREQRQGAGVPGARAALRHRGPGHRRQARPAVAGPRARARHRRPAAHPRPLLHRPGRQGGAEVGAVGDRDHRLVLPDDDRSGLRCGGPRRPRRDHRPEPERQHGGAAAGRGDRRRLLRRRRRHRDAGDHRGRRLRDHPRRRRGADPRELGVVRPRHLRQRPQARRGQGGRGGEGGAHRRLRDRRRLHRAVDLRAAAERGLPRRPGLRGRGVGEPAGDPLQPVLEALQHHRRRRRDLRRPRGGDLPRDLLSGRVRQAGGRPGRAEHLPVHEPGHRLLLVPARQPRPGVHPVRLLLRLARHRAVEGVQRREVRRDGGPVADRSRFREGDLAL</sequence>
<feature type="region of interest" description="Disordered" evidence="1">
    <location>
        <begin position="99"/>
        <end position="495"/>
    </location>
</feature>
<evidence type="ECO:0000256" key="1">
    <source>
        <dbReference type="SAM" id="MobiDB-lite"/>
    </source>
</evidence>
<evidence type="ECO:0000313" key="2">
    <source>
        <dbReference type="EMBL" id="CAA9494623.1"/>
    </source>
</evidence>
<accession>A0A6J4SI25</accession>
<feature type="non-terminal residue" evidence="2">
    <location>
        <position position="1"/>
    </location>
</feature>
<reference evidence="2" key="1">
    <citation type="submission" date="2020-02" db="EMBL/GenBank/DDBJ databases">
        <authorList>
            <person name="Meier V. D."/>
        </authorList>
    </citation>
    <scope>NUCLEOTIDE SEQUENCE</scope>
    <source>
        <strain evidence="2">AVDCRST_MAG65</strain>
    </source>
</reference>
<name>A0A6J4SI25_9ACTN</name>
<feature type="non-terminal residue" evidence="2">
    <location>
        <position position="558"/>
    </location>
</feature>
<dbReference type="EMBL" id="CADCVL010000378">
    <property type="protein sequence ID" value="CAA9494623.1"/>
    <property type="molecule type" value="Genomic_DNA"/>
</dbReference>
<gene>
    <name evidence="2" type="ORF">AVDCRST_MAG65-2231</name>
</gene>
<feature type="compositionally biased region" description="Basic and acidic residues" evidence="1">
    <location>
        <begin position="416"/>
        <end position="428"/>
    </location>
</feature>
<feature type="region of interest" description="Disordered" evidence="1">
    <location>
        <begin position="534"/>
        <end position="558"/>
    </location>
</feature>
<feature type="compositionally biased region" description="Basic residues" evidence="1">
    <location>
        <begin position="244"/>
        <end position="256"/>
    </location>
</feature>
<feature type="compositionally biased region" description="Basic and acidic residues" evidence="1">
    <location>
        <begin position="1"/>
        <end position="27"/>
    </location>
</feature>
<feature type="compositionally biased region" description="Basic and acidic residues" evidence="1">
    <location>
        <begin position="191"/>
        <end position="233"/>
    </location>
</feature>
<feature type="compositionally biased region" description="Basic residues" evidence="1">
    <location>
        <begin position="151"/>
        <end position="165"/>
    </location>
</feature>
<feature type="compositionally biased region" description="Basic residues" evidence="1">
    <location>
        <begin position="456"/>
        <end position="465"/>
    </location>
</feature>
<feature type="compositionally biased region" description="Basic and acidic residues" evidence="1">
    <location>
        <begin position="166"/>
        <end position="183"/>
    </location>
</feature>
<feature type="compositionally biased region" description="Basic residues" evidence="1">
    <location>
        <begin position="61"/>
        <end position="72"/>
    </location>
</feature>
<feature type="compositionally biased region" description="Basic residues" evidence="1">
    <location>
        <begin position="405"/>
        <end position="415"/>
    </location>
</feature>
<organism evidence="2">
    <name type="scientific">uncultured Solirubrobacteraceae bacterium</name>
    <dbReference type="NCBI Taxonomy" id="1162706"/>
    <lineage>
        <taxon>Bacteria</taxon>
        <taxon>Bacillati</taxon>
        <taxon>Actinomycetota</taxon>
        <taxon>Thermoleophilia</taxon>
        <taxon>Solirubrobacterales</taxon>
        <taxon>Solirubrobacteraceae</taxon>
        <taxon>environmental samples</taxon>
    </lineage>
</organism>
<feature type="compositionally biased region" description="Low complexity" evidence="1">
    <location>
        <begin position="120"/>
        <end position="129"/>
    </location>
</feature>
<proteinExistence type="predicted"/>
<dbReference type="AlphaFoldDB" id="A0A6J4SI25"/>
<feature type="compositionally biased region" description="Basic residues" evidence="1">
    <location>
        <begin position="265"/>
        <end position="284"/>
    </location>
</feature>
<protein>
    <submittedName>
        <fullName evidence="2">Symporter YjcG</fullName>
    </submittedName>
</protein>